<keyword evidence="3" id="KW-0813">Transport</keyword>
<evidence type="ECO:0000313" key="12">
    <source>
        <dbReference type="EMBL" id="MBN8661957.1"/>
    </source>
</evidence>
<evidence type="ECO:0000256" key="10">
    <source>
        <dbReference type="SAM" id="MobiDB-lite"/>
    </source>
</evidence>
<evidence type="ECO:0000256" key="4">
    <source>
        <dbReference type="ARBA" id="ARBA00022475"/>
    </source>
</evidence>
<dbReference type="SUPFAM" id="SSF74653">
    <property type="entry name" value="TolA/TonB C-terminal domain"/>
    <property type="match status" value="2"/>
</dbReference>
<dbReference type="AlphaFoldDB" id="A0A8J7PC36"/>
<dbReference type="InterPro" id="IPR006260">
    <property type="entry name" value="TonB/TolA_C"/>
</dbReference>
<protein>
    <submittedName>
        <fullName evidence="12">TonB family protein</fullName>
    </submittedName>
</protein>
<dbReference type="Gene3D" id="3.30.1150.10">
    <property type="match status" value="2"/>
</dbReference>
<dbReference type="Pfam" id="PF13103">
    <property type="entry name" value="TonB_2"/>
    <property type="match status" value="2"/>
</dbReference>
<dbReference type="PANTHER" id="PTHR33446">
    <property type="entry name" value="PROTEIN TONB-RELATED"/>
    <property type="match status" value="1"/>
</dbReference>
<dbReference type="InterPro" id="IPR051045">
    <property type="entry name" value="TonB-dependent_transducer"/>
</dbReference>
<evidence type="ECO:0000256" key="5">
    <source>
        <dbReference type="ARBA" id="ARBA00022519"/>
    </source>
</evidence>
<evidence type="ECO:0000256" key="8">
    <source>
        <dbReference type="ARBA" id="ARBA00022989"/>
    </source>
</evidence>
<feature type="domain" description="TonB C-terminal" evidence="11">
    <location>
        <begin position="29"/>
        <end position="120"/>
    </location>
</feature>
<dbReference type="GO" id="GO:0098797">
    <property type="term" value="C:plasma membrane protein complex"/>
    <property type="evidence" value="ECO:0007669"/>
    <property type="project" value="TreeGrafter"/>
</dbReference>
<keyword evidence="9" id="KW-0472">Membrane</keyword>
<sequence length="447" mass="49685">MALSVDTNAYCQTSPQKAADQKSNKVDIGPYMKGVSDKIGPLWNPPKSKGEAINDKLVVRFTVEANGSISELGVKESCGDKEIDDLALKTIAKAAPFGKLPNGVPKVSAQFALPCKSGVSADGVEMKPYFDDMWTRILRTWWVPKRLLFIQVPVKIELNEDGSLIAATLVKSSGDENADKLAIIGVKRAAPFAPLPKGLKAPFTVNYTLGYKGGKDQVVYWNGQKISKGESFTTSGGVQTTLTDNTTDKDRAFHKKKEDTLIKMFALDGALDTLEKLGNPDNPEMVPILLEYSSQHRLIEEHKEAKDKLKRALAIAERNLKNFDQSETAPNFSKETKSPETKSQEVKSQEAKPRESKQPEEKRLEDKKKAQKTFASALIALAQTEYSLGNLAEAEPLLKQAIAMKENELNEKDPEYKELLNTYARLLYKQNRTKEADEQYKKIKELS</sequence>
<comment type="caution">
    <text evidence="12">The sequence shown here is derived from an EMBL/GenBank/DDBJ whole genome shotgun (WGS) entry which is preliminary data.</text>
</comment>
<accession>A0A8J7PC36</accession>
<keyword evidence="6" id="KW-0812">Transmembrane</keyword>
<dbReference type="Pfam" id="PF13424">
    <property type="entry name" value="TPR_12"/>
    <property type="match status" value="1"/>
</dbReference>
<feature type="compositionally biased region" description="Basic and acidic residues" evidence="10">
    <location>
        <begin position="334"/>
        <end position="368"/>
    </location>
</feature>
<evidence type="ECO:0000313" key="13">
    <source>
        <dbReference type="Proteomes" id="UP000664277"/>
    </source>
</evidence>
<dbReference type="EMBL" id="JAFLCK010000028">
    <property type="protein sequence ID" value="MBN8661957.1"/>
    <property type="molecule type" value="Genomic_DNA"/>
</dbReference>
<keyword evidence="4" id="KW-1003">Cell membrane</keyword>
<evidence type="ECO:0000256" key="6">
    <source>
        <dbReference type="ARBA" id="ARBA00022692"/>
    </source>
</evidence>
<evidence type="ECO:0000256" key="9">
    <source>
        <dbReference type="ARBA" id="ARBA00023136"/>
    </source>
</evidence>
<evidence type="ECO:0000259" key="11">
    <source>
        <dbReference type="PROSITE" id="PS52015"/>
    </source>
</evidence>
<feature type="region of interest" description="Disordered" evidence="10">
    <location>
        <begin position="324"/>
        <end position="368"/>
    </location>
</feature>
<evidence type="ECO:0000256" key="2">
    <source>
        <dbReference type="ARBA" id="ARBA00006555"/>
    </source>
</evidence>
<dbReference type="GO" id="GO:0031992">
    <property type="term" value="F:energy transducer activity"/>
    <property type="evidence" value="ECO:0007669"/>
    <property type="project" value="TreeGrafter"/>
</dbReference>
<dbReference type="PROSITE" id="PS52015">
    <property type="entry name" value="TONB_CTD"/>
    <property type="match status" value="1"/>
</dbReference>
<evidence type="ECO:0000256" key="3">
    <source>
        <dbReference type="ARBA" id="ARBA00022448"/>
    </source>
</evidence>
<dbReference type="SUPFAM" id="SSF48452">
    <property type="entry name" value="TPR-like"/>
    <property type="match status" value="1"/>
</dbReference>
<keyword evidence="5" id="KW-0997">Cell inner membrane</keyword>
<dbReference type="PANTHER" id="PTHR33446:SF2">
    <property type="entry name" value="PROTEIN TONB"/>
    <property type="match status" value="1"/>
</dbReference>
<dbReference type="GO" id="GO:0015031">
    <property type="term" value="P:protein transport"/>
    <property type="evidence" value="ECO:0007669"/>
    <property type="project" value="UniProtKB-KW"/>
</dbReference>
<dbReference type="GO" id="GO:0055085">
    <property type="term" value="P:transmembrane transport"/>
    <property type="evidence" value="ECO:0007669"/>
    <property type="project" value="InterPro"/>
</dbReference>
<comment type="similarity">
    <text evidence="2">Belongs to the TonB family.</text>
</comment>
<name>A0A8J7PC36_9BACT</name>
<evidence type="ECO:0000256" key="7">
    <source>
        <dbReference type="ARBA" id="ARBA00022927"/>
    </source>
</evidence>
<comment type="subcellular location">
    <subcellularLocation>
        <location evidence="1">Cell inner membrane</location>
        <topology evidence="1">Single-pass membrane protein</topology>
        <orientation evidence="1">Periplasmic side</orientation>
    </subcellularLocation>
</comment>
<dbReference type="Gene3D" id="1.25.40.10">
    <property type="entry name" value="Tetratricopeptide repeat domain"/>
    <property type="match status" value="1"/>
</dbReference>
<dbReference type="Proteomes" id="UP000664277">
    <property type="component" value="Unassembled WGS sequence"/>
</dbReference>
<reference evidence="12" key="1">
    <citation type="submission" date="2021-02" db="EMBL/GenBank/DDBJ databases">
        <title>Genome-Resolved Metagenomics of a Microbial Community Performing Photosynthetic Biological Nutrient Removal.</title>
        <authorList>
            <person name="Mcdaniel E.A."/>
        </authorList>
    </citation>
    <scope>NUCLEOTIDE SEQUENCE</scope>
    <source>
        <strain evidence="12">UWPOB_OBS1</strain>
    </source>
</reference>
<keyword evidence="7" id="KW-0653">Protein transport</keyword>
<dbReference type="NCBIfam" id="TIGR01352">
    <property type="entry name" value="tonB_Cterm"/>
    <property type="match status" value="2"/>
</dbReference>
<dbReference type="InterPro" id="IPR011990">
    <property type="entry name" value="TPR-like_helical_dom_sf"/>
</dbReference>
<keyword evidence="8" id="KW-1133">Transmembrane helix</keyword>
<proteinExistence type="inferred from homology"/>
<evidence type="ECO:0000256" key="1">
    <source>
        <dbReference type="ARBA" id="ARBA00004383"/>
    </source>
</evidence>
<gene>
    <name evidence="12" type="ORF">J0M35_16435</name>
</gene>
<dbReference type="InterPro" id="IPR037682">
    <property type="entry name" value="TonB_C"/>
</dbReference>
<feature type="compositionally biased region" description="Polar residues" evidence="10">
    <location>
        <begin position="324"/>
        <end position="333"/>
    </location>
</feature>
<organism evidence="12 13">
    <name type="scientific">Candidatus Obscuribacter phosphatis</name>
    <dbReference type="NCBI Taxonomy" id="1906157"/>
    <lineage>
        <taxon>Bacteria</taxon>
        <taxon>Bacillati</taxon>
        <taxon>Candidatus Melainabacteria</taxon>
        <taxon>Candidatus Obscuribacterales</taxon>
        <taxon>Candidatus Obscuribacteraceae</taxon>
        <taxon>Candidatus Obscuribacter</taxon>
    </lineage>
</organism>